<dbReference type="Proteomes" id="UP000604825">
    <property type="component" value="Unassembled WGS sequence"/>
</dbReference>
<name>A0A811NPW2_9POAL</name>
<accession>A0A811NPW2</accession>
<feature type="region of interest" description="Disordered" evidence="1">
    <location>
        <begin position="1"/>
        <end position="34"/>
    </location>
</feature>
<keyword evidence="3" id="KW-1185">Reference proteome</keyword>
<reference evidence="2" key="1">
    <citation type="submission" date="2020-10" db="EMBL/GenBank/DDBJ databases">
        <authorList>
            <person name="Han B."/>
            <person name="Lu T."/>
            <person name="Zhao Q."/>
            <person name="Huang X."/>
            <person name="Zhao Y."/>
        </authorList>
    </citation>
    <scope>NUCLEOTIDE SEQUENCE</scope>
</reference>
<feature type="region of interest" description="Disordered" evidence="1">
    <location>
        <begin position="109"/>
        <end position="156"/>
    </location>
</feature>
<proteinExistence type="predicted"/>
<organism evidence="2 3">
    <name type="scientific">Miscanthus lutarioriparius</name>
    <dbReference type="NCBI Taxonomy" id="422564"/>
    <lineage>
        <taxon>Eukaryota</taxon>
        <taxon>Viridiplantae</taxon>
        <taxon>Streptophyta</taxon>
        <taxon>Embryophyta</taxon>
        <taxon>Tracheophyta</taxon>
        <taxon>Spermatophyta</taxon>
        <taxon>Magnoliopsida</taxon>
        <taxon>Liliopsida</taxon>
        <taxon>Poales</taxon>
        <taxon>Poaceae</taxon>
        <taxon>PACMAD clade</taxon>
        <taxon>Panicoideae</taxon>
        <taxon>Andropogonodae</taxon>
        <taxon>Andropogoneae</taxon>
        <taxon>Saccharinae</taxon>
        <taxon>Miscanthus</taxon>
    </lineage>
</organism>
<evidence type="ECO:0000313" key="3">
    <source>
        <dbReference type="Proteomes" id="UP000604825"/>
    </source>
</evidence>
<evidence type="ECO:0000313" key="2">
    <source>
        <dbReference type="EMBL" id="CAD6226127.1"/>
    </source>
</evidence>
<protein>
    <submittedName>
        <fullName evidence="2">Uncharacterized protein</fullName>
    </submittedName>
</protein>
<dbReference type="EMBL" id="CAJGYO010000004">
    <property type="protein sequence ID" value="CAD6226127.1"/>
    <property type="molecule type" value="Genomic_DNA"/>
</dbReference>
<comment type="caution">
    <text evidence="2">The sequence shown here is derived from an EMBL/GenBank/DDBJ whole genome shotgun (WGS) entry which is preliminary data.</text>
</comment>
<evidence type="ECO:0000256" key="1">
    <source>
        <dbReference type="SAM" id="MobiDB-lite"/>
    </source>
</evidence>
<sequence>MRPTPLAAAVPGGEARVDEVSPTGSLAGPLTQPVPSAPEVVIELSNKDKPEDSALPTAFVPTAPVSTAAPTSIASTIYDIPGPSSLGTVGWLDTSCDKEIARRLFVELNHDDDGDGGLVIQSSDDEDESAEEEEVDEEEEEEVKDEPAGSRLPSRS</sequence>
<feature type="compositionally biased region" description="Acidic residues" evidence="1">
    <location>
        <begin position="123"/>
        <end position="144"/>
    </location>
</feature>
<dbReference type="AlphaFoldDB" id="A0A811NPW2"/>
<gene>
    <name evidence="2" type="ORF">NCGR_LOCUS17999</name>
</gene>